<feature type="transmembrane region" description="Helical" evidence="2">
    <location>
        <begin position="527"/>
        <end position="550"/>
    </location>
</feature>
<comment type="caution">
    <text evidence="3">The sequence shown here is derived from an EMBL/GenBank/DDBJ whole genome shotgun (WGS) entry which is preliminary data.</text>
</comment>
<protein>
    <submittedName>
        <fullName evidence="3">Uncharacterized protein</fullName>
    </submittedName>
</protein>
<name>A0A921K941_9MICC</name>
<reference evidence="3" key="2">
    <citation type="submission" date="2021-09" db="EMBL/GenBank/DDBJ databases">
        <authorList>
            <person name="Gilroy R."/>
        </authorList>
    </citation>
    <scope>NUCLEOTIDE SEQUENCE</scope>
    <source>
        <strain evidence="3">ChiHjej13B12-14962</strain>
    </source>
</reference>
<sequence>MSSPDTLATAVKPVARRFRITALLTAALFVLAACGAEVRSELEFADDESGTRTLVATIAEDDLEYLEGGIDAAESALEAHLPEQLSFAGITEASDEDEDAADSSDGYLATFELEFSDRADYAAKAQALIDLAVEKEEAVRDSSQGEVQQKTVEVVFEQSAGPLLDGVILDENFTGADLLDWASYALVEEGVVAEEESDSVIGSTGTESRVVIGGEEYESSEPFSVSEGTDHRFSNVSVTITDSGTVVELAAAFNSGDHDTGFELGQQYLEDTGIGELESTDDGYWTVTLDDSASLQEQLSGLLGMDELEIQVEETANVENGTLLTTLTGTGFSCAAACRDTPSIGVSWGSESITPIEEEAEGDTFHISYERGVRVEQVDVETTIGMSGNIGQTYRFAVDSGQVEAFGDDLESVFAPPEGTGSIETETTDGSTVFVTTLDAVEPAELNATLEEFLPGSSISVSGFEGIWPEYRVNVNSYGVQALGATPAQNVNLPIMHSANQDASNGLGDDLAAEQTEYTLVAAGPTLSGLITLGVIIVVVVAAIVLIVVFRKRIATGLRSAQQQVAAMQAATPAAQAPGSQHERSAAAVPPEALLQDDEAWQAEFSEAKLH</sequence>
<dbReference type="Proteomes" id="UP000703315">
    <property type="component" value="Unassembled WGS sequence"/>
</dbReference>
<keyword evidence="2" id="KW-0812">Transmembrane</keyword>
<keyword evidence="2" id="KW-1133">Transmembrane helix</keyword>
<evidence type="ECO:0000256" key="2">
    <source>
        <dbReference type="SAM" id="Phobius"/>
    </source>
</evidence>
<dbReference type="RefSeq" id="WP_303908835.1">
    <property type="nucleotide sequence ID" value="NZ_DYXC01000165.1"/>
</dbReference>
<evidence type="ECO:0000313" key="4">
    <source>
        <dbReference type="Proteomes" id="UP000703315"/>
    </source>
</evidence>
<dbReference type="AlphaFoldDB" id="A0A921K941"/>
<reference evidence="3" key="1">
    <citation type="journal article" date="2021" name="PeerJ">
        <title>Extensive microbial diversity within the chicken gut microbiome revealed by metagenomics and culture.</title>
        <authorList>
            <person name="Gilroy R."/>
            <person name="Ravi A."/>
            <person name="Getino M."/>
            <person name="Pursley I."/>
            <person name="Horton D.L."/>
            <person name="Alikhan N.F."/>
            <person name="Baker D."/>
            <person name="Gharbi K."/>
            <person name="Hall N."/>
            <person name="Watson M."/>
            <person name="Adriaenssens E.M."/>
            <person name="Foster-Nyarko E."/>
            <person name="Jarju S."/>
            <person name="Secka A."/>
            <person name="Antonio M."/>
            <person name="Oren A."/>
            <person name="Chaudhuri R.R."/>
            <person name="La Ragione R."/>
            <person name="Hildebrand F."/>
            <person name="Pallen M.J."/>
        </authorList>
    </citation>
    <scope>NUCLEOTIDE SEQUENCE</scope>
    <source>
        <strain evidence="3">ChiHjej13B12-14962</strain>
    </source>
</reference>
<evidence type="ECO:0000313" key="3">
    <source>
        <dbReference type="EMBL" id="HJF15891.1"/>
    </source>
</evidence>
<feature type="region of interest" description="Disordered" evidence="1">
    <location>
        <begin position="573"/>
        <end position="593"/>
    </location>
</feature>
<keyword evidence="2" id="KW-0472">Membrane</keyword>
<gene>
    <name evidence="3" type="ORF">K8V32_14065</name>
</gene>
<organism evidence="3 4">
    <name type="scientific">Enteractinococcus helveticum</name>
    <dbReference type="NCBI Taxonomy" id="1837282"/>
    <lineage>
        <taxon>Bacteria</taxon>
        <taxon>Bacillati</taxon>
        <taxon>Actinomycetota</taxon>
        <taxon>Actinomycetes</taxon>
        <taxon>Micrococcales</taxon>
        <taxon>Micrococcaceae</taxon>
    </lineage>
</organism>
<evidence type="ECO:0000256" key="1">
    <source>
        <dbReference type="SAM" id="MobiDB-lite"/>
    </source>
</evidence>
<proteinExistence type="predicted"/>
<accession>A0A921K941</accession>
<dbReference type="EMBL" id="DYXC01000165">
    <property type="protein sequence ID" value="HJF15891.1"/>
    <property type="molecule type" value="Genomic_DNA"/>
</dbReference>